<keyword evidence="2" id="KW-1185">Reference proteome</keyword>
<evidence type="ECO:0008006" key="3">
    <source>
        <dbReference type="Google" id="ProtNLM"/>
    </source>
</evidence>
<reference evidence="1 2" key="1">
    <citation type="submission" date="2020-10" db="EMBL/GenBank/DDBJ databases">
        <title>Complete genome sequence of Corynebacterium ihumii DSM 45751.</title>
        <authorList>
            <person name="Ruckert C."/>
            <person name="Albersmeier A."/>
            <person name="Busche T."/>
            <person name="Jaenicke S."/>
            <person name="Winkler A."/>
            <person name="Friethjonsson O.H."/>
            <person name="Hreggviethsson G.O."/>
            <person name="Lambert C."/>
            <person name="Badcock D."/>
            <person name="Bernaerts K."/>
            <person name="Anne J."/>
            <person name="Economou A."/>
            <person name="Kalinowski J."/>
        </authorList>
    </citation>
    <scope>NUCLEOTIDE SEQUENCE [LARGE SCALE GENOMIC DNA]</scope>
    <source>
        <strain evidence="1 2">DSM 45751</strain>
    </source>
</reference>
<accession>A0ABY7UCI2</accession>
<evidence type="ECO:0000313" key="2">
    <source>
        <dbReference type="Proteomes" id="UP001220577"/>
    </source>
</evidence>
<protein>
    <recommendedName>
        <fullName evidence="3">HTH cro/C1-type domain-containing protein</fullName>
    </recommendedName>
</protein>
<dbReference type="Gene3D" id="1.10.260.40">
    <property type="entry name" value="lambda repressor-like DNA-binding domains"/>
    <property type="match status" value="1"/>
</dbReference>
<gene>
    <name evidence="1" type="ORF">CIHUM_00905</name>
</gene>
<organism evidence="1 2">
    <name type="scientific">Corynebacterium ihumii</name>
    <dbReference type="NCBI Taxonomy" id="1232427"/>
    <lineage>
        <taxon>Bacteria</taxon>
        <taxon>Bacillati</taxon>
        <taxon>Actinomycetota</taxon>
        <taxon>Actinomycetes</taxon>
        <taxon>Mycobacteriales</taxon>
        <taxon>Corynebacteriaceae</taxon>
        <taxon>Corynebacterium</taxon>
    </lineage>
</organism>
<evidence type="ECO:0000313" key="1">
    <source>
        <dbReference type="EMBL" id="WCZ33629.1"/>
    </source>
</evidence>
<dbReference type="Proteomes" id="UP001220577">
    <property type="component" value="Chromosome"/>
</dbReference>
<dbReference type="InterPro" id="IPR010982">
    <property type="entry name" value="Lambda_DNA-bd_dom_sf"/>
</dbReference>
<dbReference type="RefSeq" id="WP_034996986.1">
    <property type="nucleotide sequence ID" value="NZ_CP063190.1"/>
</dbReference>
<dbReference type="EMBL" id="CP063190">
    <property type="protein sequence ID" value="WCZ33629.1"/>
    <property type="molecule type" value="Genomic_DNA"/>
</dbReference>
<name>A0ABY7UCI2_9CORY</name>
<dbReference type="SUPFAM" id="SSF47413">
    <property type="entry name" value="lambda repressor-like DNA-binding domains"/>
    <property type="match status" value="1"/>
</dbReference>
<sequence length="77" mass="8498">MTISIRPEVLDKIREEQELNSDEALAHHLGLSLGTVHGLRKGRTPTVPTLVRVMDAANVKFIKSALVKKKKEENPAA</sequence>
<proteinExistence type="predicted"/>